<dbReference type="Pfam" id="PF00134">
    <property type="entry name" value="Cyclin_N"/>
    <property type="match status" value="1"/>
</dbReference>
<dbReference type="OrthoDB" id="10264655at2759"/>
<dbReference type="SUPFAM" id="SSF47954">
    <property type="entry name" value="Cyclin-like"/>
    <property type="match status" value="2"/>
</dbReference>
<organism evidence="4">
    <name type="scientific">Rhodotorula toruloides</name>
    <name type="common">Yeast</name>
    <name type="synonym">Rhodosporidium toruloides</name>
    <dbReference type="NCBI Taxonomy" id="5286"/>
    <lineage>
        <taxon>Eukaryota</taxon>
        <taxon>Fungi</taxon>
        <taxon>Dikarya</taxon>
        <taxon>Basidiomycota</taxon>
        <taxon>Pucciniomycotina</taxon>
        <taxon>Microbotryomycetes</taxon>
        <taxon>Sporidiobolales</taxon>
        <taxon>Sporidiobolaceae</taxon>
        <taxon>Rhodotorula</taxon>
    </lineage>
</organism>
<evidence type="ECO:0000259" key="3">
    <source>
        <dbReference type="SMART" id="SM00385"/>
    </source>
</evidence>
<dbReference type="InterPro" id="IPR013763">
    <property type="entry name" value="Cyclin-like_dom"/>
</dbReference>
<gene>
    <name evidence="4" type="ORF">RHTO0S_39e00166g</name>
</gene>
<dbReference type="SMART" id="SM00385">
    <property type="entry name" value="CYCLIN"/>
    <property type="match status" value="2"/>
</dbReference>
<dbReference type="CDD" id="cd20532">
    <property type="entry name" value="CYCLIN_CCNL_rpt1"/>
    <property type="match status" value="1"/>
</dbReference>
<dbReference type="Gene3D" id="1.10.472.10">
    <property type="entry name" value="Cyclin-like"/>
    <property type="match status" value="2"/>
</dbReference>
<reference evidence="4" key="1">
    <citation type="journal article" date="2014" name="Genome Announc.">
        <title>Draft genome sequence of Rhodosporidium toruloides CECT1137, an oleaginous yeast of biotechnological interest.</title>
        <authorList>
            <person name="Morin N."/>
            <person name="Calcas X."/>
            <person name="Devillers H."/>
            <person name="Durrens P."/>
            <person name="Sherman D.J."/>
            <person name="Nicaud J.-M."/>
            <person name="Neuveglise C."/>
        </authorList>
    </citation>
    <scope>NUCLEOTIDE SEQUENCE</scope>
    <source>
        <strain evidence="4">CECT1137</strain>
    </source>
</reference>
<dbReference type="AlphaFoldDB" id="A0A061BIH8"/>
<protein>
    <submittedName>
        <fullName evidence="4">RHTO0S39e00166g1_1</fullName>
    </submittedName>
</protein>
<evidence type="ECO:0000256" key="2">
    <source>
        <dbReference type="SAM" id="MobiDB-lite"/>
    </source>
</evidence>
<dbReference type="InterPro" id="IPR036915">
    <property type="entry name" value="Cyclin-like_sf"/>
</dbReference>
<comment type="similarity">
    <text evidence="1">Belongs to the cyclin family.</text>
</comment>
<dbReference type="GO" id="GO:0016538">
    <property type="term" value="F:cyclin-dependent protein serine/threonine kinase regulator activity"/>
    <property type="evidence" value="ECO:0007669"/>
    <property type="project" value="InterPro"/>
</dbReference>
<dbReference type="InterPro" id="IPR006671">
    <property type="entry name" value="Cyclin_N"/>
</dbReference>
<evidence type="ECO:0000313" key="4">
    <source>
        <dbReference type="EMBL" id="CDR49831.1"/>
    </source>
</evidence>
<dbReference type="PANTHER" id="PTHR10026">
    <property type="entry name" value="CYCLIN"/>
    <property type="match status" value="1"/>
</dbReference>
<accession>A0A061BIH8</accession>
<evidence type="ECO:0000256" key="1">
    <source>
        <dbReference type="RuleBase" id="RU000383"/>
    </source>
</evidence>
<feature type="domain" description="Cyclin-like" evidence="3">
    <location>
        <begin position="166"/>
        <end position="253"/>
    </location>
</feature>
<keyword evidence="1" id="KW-0195">Cyclin</keyword>
<proteinExistence type="inferred from homology"/>
<feature type="region of interest" description="Disordered" evidence="2">
    <location>
        <begin position="1"/>
        <end position="23"/>
    </location>
</feature>
<sequence>MASRHLLNPLAPLDQPTPSSLDGVPEELERDLRAYGGILIQQVGVMLKAPQVVMATAQVLFQRFWFVTSLKHFGIRDVAMGALFLSSKLEESPLRIRDIINCFSYLESLIAYSSTPPYPPPSSFDSYAPMDYFATEFYDMKDALVIAEMQILKRLGFQTQCGLPYGHLVNYLQVLELTSEKELVRRCWGYCNDMLQTPAPALYPQGTLALASIYLSARLSFPPIALPLEPVPWWTHFDTIEDELVHVSTMLLRLYKDWGNDSLGPGKADGERNGHGGFGVVGRENVWRRAKRIPVTKSGVREVLAQLGAGNGVESSPR</sequence>
<name>A0A061BIH8_RHOTO</name>
<dbReference type="GO" id="GO:0006357">
    <property type="term" value="P:regulation of transcription by RNA polymerase II"/>
    <property type="evidence" value="ECO:0007669"/>
    <property type="project" value="InterPro"/>
</dbReference>
<dbReference type="InterPro" id="IPR043198">
    <property type="entry name" value="Cyclin/Ssn8"/>
</dbReference>
<feature type="domain" description="Cyclin-like" evidence="3">
    <location>
        <begin position="38"/>
        <end position="153"/>
    </location>
</feature>
<dbReference type="EMBL" id="LK052974">
    <property type="protein sequence ID" value="CDR49831.1"/>
    <property type="molecule type" value="Genomic_DNA"/>
</dbReference>